<dbReference type="OrthoDB" id="9767116at2"/>
<comment type="similarity">
    <text evidence="1">Belongs to the protease inhibitor I39 (alpha-2-macroglobulin) family. Bacterial alpha-2-macroglobulin subfamily.</text>
</comment>
<reference evidence="4 5" key="1">
    <citation type="submission" date="2007-01" db="EMBL/GenBank/DDBJ databases">
        <authorList>
            <person name="Haygood M."/>
            <person name="Podell S."/>
            <person name="Anderson C."/>
            <person name="Hopkinson B."/>
            <person name="Roe K."/>
            <person name="Barbeau K."/>
            <person name="Gaasterland T."/>
            <person name="Ferriera S."/>
            <person name="Johnson J."/>
            <person name="Kravitz S."/>
            <person name="Beeson K."/>
            <person name="Sutton G."/>
            <person name="Rogers Y.-H."/>
            <person name="Friedman R."/>
            <person name="Frazier M."/>
            <person name="Venter J.C."/>
        </authorList>
    </citation>
    <scope>NUCLEOTIDE SEQUENCE [LARGE SCALE GENOMIC DNA]</scope>
    <source>
        <strain evidence="4 5">ATCC 23134</strain>
    </source>
</reference>
<dbReference type="EMBL" id="AAWS01000008">
    <property type="protein sequence ID" value="EAY30142.1"/>
    <property type="molecule type" value="Genomic_DNA"/>
</dbReference>
<dbReference type="GO" id="GO:0004866">
    <property type="term" value="F:endopeptidase inhibitor activity"/>
    <property type="evidence" value="ECO:0007669"/>
    <property type="project" value="InterPro"/>
</dbReference>
<evidence type="ECO:0000259" key="3">
    <source>
        <dbReference type="SMART" id="SM01360"/>
    </source>
</evidence>
<organism evidence="4 5">
    <name type="scientific">Microscilla marina ATCC 23134</name>
    <dbReference type="NCBI Taxonomy" id="313606"/>
    <lineage>
        <taxon>Bacteria</taxon>
        <taxon>Pseudomonadati</taxon>
        <taxon>Bacteroidota</taxon>
        <taxon>Cytophagia</taxon>
        <taxon>Cytophagales</taxon>
        <taxon>Microscillaceae</taxon>
        <taxon>Microscilla</taxon>
    </lineage>
</organism>
<protein>
    <submittedName>
        <fullName evidence="4">Alpha-2-macroglobulin family N-terminal region</fullName>
    </submittedName>
</protein>
<dbReference type="Gene3D" id="2.60.40.1930">
    <property type="match status" value="1"/>
</dbReference>
<dbReference type="SMART" id="SM01419">
    <property type="entry name" value="Thiol-ester_cl"/>
    <property type="match status" value="1"/>
</dbReference>
<dbReference type="PANTHER" id="PTHR40094">
    <property type="entry name" value="ALPHA-2-MACROGLOBULIN HOMOLOG"/>
    <property type="match status" value="1"/>
</dbReference>
<dbReference type="InterPro" id="IPR051802">
    <property type="entry name" value="YfhM-like"/>
</dbReference>
<feature type="compositionally biased region" description="Basic and acidic residues" evidence="2">
    <location>
        <begin position="1225"/>
        <end position="1234"/>
    </location>
</feature>
<comment type="caution">
    <text evidence="4">The sequence shown here is derived from an EMBL/GenBank/DDBJ whole genome shotgun (WGS) entry which is preliminary data.</text>
</comment>
<dbReference type="PANTHER" id="PTHR40094:SF1">
    <property type="entry name" value="UBIQUITIN DOMAIN-CONTAINING PROTEIN"/>
    <property type="match status" value="1"/>
</dbReference>
<dbReference type="SUPFAM" id="SSF48239">
    <property type="entry name" value="Terpenoid cyclases/Protein prenyltransferases"/>
    <property type="match status" value="1"/>
</dbReference>
<evidence type="ECO:0000256" key="1">
    <source>
        <dbReference type="ARBA" id="ARBA00010556"/>
    </source>
</evidence>
<feature type="compositionally biased region" description="Basic and acidic residues" evidence="2">
    <location>
        <begin position="1262"/>
        <end position="1271"/>
    </location>
</feature>
<dbReference type="InterPro" id="IPR011625">
    <property type="entry name" value="A2M_N_BRD"/>
</dbReference>
<feature type="region of interest" description="Disordered" evidence="2">
    <location>
        <begin position="1225"/>
        <end position="1271"/>
    </location>
</feature>
<dbReference type="Pfam" id="PF07703">
    <property type="entry name" value="A2M_BRD"/>
    <property type="match status" value="1"/>
</dbReference>
<evidence type="ECO:0000313" key="5">
    <source>
        <dbReference type="Proteomes" id="UP000004095"/>
    </source>
</evidence>
<name>A1ZHY5_MICM2</name>
<dbReference type="SMART" id="SM01360">
    <property type="entry name" value="A2M"/>
    <property type="match status" value="1"/>
</dbReference>
<dbReference type="InterPro" id="IPR002890">
    <property type="entry name" value="MG2"/>
</dbReference>
<dbReference type="InterPro" id="IPR047565">
    <property type="entry name" value="Alpha-macroglob_thiol-ester_cl"/>
</dbReference>
<sequence>MKIKTLQTKGLWLTLVLACLVTIRGFSQKKATYDGLWKKVDSLDSKRLPKDAYKVVNDIYAQAKKTNNASQLVKATVYKLRYIGAVKENSLIKSLEALRLEAASAQHPVKPLLHSMLAQIYWQFYQVNRYRFLNRSTTVNVKQDDISTWDLHKVVHEIIRQYKRSLANPQKLQQTKIDIYDDVLNKGRKKQRQHRPTLYDFLAHRAINFFQSSEPNITRPAYQFTINKAAYLQEVDQFAQLNIASKDTMSYKYYMVTILQDLIRFHLKDKNYPALVDVDLKRLSFVYQHLTTSNKDELYKQALRQLEQKSLKYPISSEVTHTIAQLAYTQGKQYNPRRSGKNKWKMKEALKIAQTGIDRFPKSDGAVLCQNLQKTIKGKSIGITIEEANLSKAPFRALVSFRNVDKVYWRFVKTSMKEIVKVKRKRNYNEDILKHYIAKSPQKTSETSLPNDKDYQTHYAEEKLNGLPHGTYVAIASAKPDFSIGGNGLAYAYFTVSDIAWVHRNVRQEGATEFYMLHRKTGEPLAGVKAQVWLTYYNYQKSRYTKTNGGVYMSNKEGYIKVPYKASKRNQRNFYVEFNQGTDKIYTLSPKTYSSRYGNLYRTIARKPRTRTRVFFYLDRKIYRPGQTIYFKGVVLNTDGESHKLLTKQASSVTLYDVNRQKVATLNVTTNEYGTFSGSFMAPNTGLNGQMRIASSLGRFYQNSVYFSVEDYKRPKFEVKFTPVKGSFKLNETIVAKAKAKAYSGANIDGAKVKYRVVRKARFPYWFYYWYGYYPSSPQMEIGNGVAKTDENGEFEVKFKAIPDLSVSPQSDPIFTYTVYADVTDLNGETRSGNLSIGVGYRALELTVNVPSKVNKTGKNEWSIKSSNLSGTFEPAKGNIVIHRLQTPDKTYRKRRWGQPDKYLYSIAEWQKMFPEDLYKDENNRYRWKKQNEVYNAGFDTKKTKALAIANIKSWKPGYYMLEIKAKDKFGKEVKSVKYFEVFDPKSKSLATNAISYLTTLKGTAEPGETAQFLVGTALPKAQILYEIEHQGKIIKKEWVTLKKRQRMLEIPIVEAYRGNLAFNFVFVYNNRLYNRSQLVYVPRTNKALDISFETFRNKLNPGQKEEWRLKIKGKKGDKVAAEMVATLYDASLDVFRSNSFDFGIYRNYYATLRWNSSNVFNTTRFTNYSSGWNPAAQSVYKSYDRFNWFGFSFSSYYYRYFGRRPGGYLYADDESEKDLSLKEVARKSSDAKNKNGRRKRKKSDKLAGKVASTRQQQLQQKEGKPAKKENLGAVKARTNFNETAFFYPQLRTNEKGEVIIKFTIPEALTKWKMLGFAHTQDLKYGMISNTLVTQKELMVVPNAPRFFRENDQMTFSSKVTNITDKAMQGSAQLFLFDAITNQPIDAKMGNTKAQQSFKLAKGRSTALSWNIKIPEGTQAITYRVVAKSGKFADGEEMTLPVLSNRMLVTETMPLPVRSGQTKTFTFAKLKASAGSKTLRHHKVTLEFTSNPAWYAIQSLPYLMEFPYECAEQTFSRFYANSIASHIANSSPNIKKVFDSWKNITPDALLSNLEKNQELKSLVLHETPWVLNSKSESERKRRVGVLFDLNRMSNELQRALNKLVKKQVSNGAWPWFDGGPEDRYITQHVVTGMGHLDHLGVKNVRKDKRAWNMTRKAVGYLDRKINEDYRELLRLAKRGKLKMSDDHLGYLQIQYLYARSYFKDLPIPARTKEAFAYYQGQAKKYWTNKNKYMWGMLALGLHRYDDKTTPQNIVKSLRQYAIKSDEMGMYWRETGGYYWYQAPIEKQALMIEVFDEVAKDQKAVDDLRTFLLKSKQTQDWKTTKATAEACYALLLKGTKWLAETKMAEITMGGQKIDPLSESSLSKVEAGTGYFKMSWNAEKVTPAMAEVTVKNPNPMVAWGSVYWQYFEQLDKITPAKTPLQLKKQLFLQKNSDAGPVITPISKRTKLQVGDLIKVRIELKVDRLMEYVHMKDMRASGLEPLNTISRYKWQDGLGYYESTRDAATHFFFGALPKGTYVFEYPLRVTHAGNFSNGITSIQCMYAPEFASHSEGIRVKVAKK</sequence>
<accession>A1ZHY5</accession>
<keyword evidence="5" id="KW-1185">Reference proteome</keyword>
<dbReference type="Gene3D" id="1.50.10.20">
    <property type="match status" value="1"/>
</dbReference>
<dbReference type="Pfam" id="PF00207">
    <property type="entry name" value="A2M"/>
    <property type="match status" value="1"/>
</dbReference>
<dbReference type="InterPro" id="IPR008930">
    <property type="entry name" value="Terpenoid_cyclase/PrenylTrfase"/>
</dbReference>
<proteinExistence type="inferred from homology"/>
<dbReference type="RefSeq" id="WP_002695754.1">
    <property type="nucleotide sequence ID" value="NZ_AAWS01000008.1"/>
</dbReference>
<dbReference type="Pfam" id="PF17973">
    <property type="entry name" value="bMG10"/>
    <property type="match status" value="1"/>
</dbReference>
<gene>
    <name evidence="4" type="ORF">M23134_05475</name>
</gene>
<dbReference type="Pfam" id="PF01835">
    <property type="entry name" value="MG2"/>
    <property type="match status" value="1"/>
</dbReference>
<dbReference type="Proteomes" id="UP000004095">
    <property type="component" value="Unassembled WGS sequence"/>
</dbReference>
<evidence type="ECO:0000313" key="4">
    <source>
        <dbReference type="EMBL" id="EAY30142.1"/>
    </source>
</evidence>
<dbReference type="InterPro" id="IPR001599">
    <property type="entry name" value="Macroglobln_a2"/>
</dbReference>
<evidence type="ECO:0000256" key="2">
    <source>
        <dbReference type="SAM" id="MobiDB-lite"/>
    </source>
</evidence>
<dbReference type="eggNOG" id="COG2373">
    <property type="taxonomic scope" value="Bacteria"/>
</dbReference>
<feature type="compositionally biased region" description="Basic residues" evidence="2">
    <location>
        <begin position="1235"/>
        <end position="1244"/>
    </location>
</feature>
<feature type="domain" description="Alpha-2-macroglobulin" evidence="3">
    <location>
        <begin position="1284"/>
        <end position="1374"/>
    </location>
</feature>
<dbReference type="InterPro" id="IPR041246">
    <property type="entry name" value="Bact_MG10"/>
</dbReference>